<keyword evidence="3" id="KW-1185">Reference proteome</keyword>
<dbReference type="EMBL" id="CATOUU010000643">
    <property type="protein sequence ID" value="CAI9936940.1"/>
    <property type="molecule type" value="Genomic_DNA"/>
</dbReference>
<protein>
    <submittedName>
        <fullName evidence="2">Hypothetical_protein</fullName>
    </submittedName>
</protein>
<gene>
    <name evidence="1" type="ORF">HINF_LOCUS24585</name>
    <name evidence="2" type="ORF">HINF_LOCUS39172</name>
</gene>
<accession>A0AA86U0C5</accession>
<name>A0AA86U0C5_9EUKA</name>
<evidence type="ECO:0000313" key="1">
    <source>
        <dbReference type="EMBL" id="CAI9936940.1"/>
    </source>
</evidence>
<proteinExistence type="predicted"/>
<reference evidence="1" key="1">
    <citation type="submission" date="2023-06" db="EMBL/GenBank/DDBJ databases">
        <authorList>
            <person name="Kurt Z."/>
        </authorList>
    </citation>
    <scope>NUCLEOTIDE SEQUENCE</scope>
</reference>
<sequence>MNLKRGDRIGALACYLDATNTVLFDITIYNSELLAEYLGGLVAAQIRSGSINQVKLYSSIINTNSITGDSYIGSVFALTHGQILIQQCYVTDMQLFAKSDNVYSLSGGIVGDLYVTQMTLCYAIVQDSTLAASGSATQVSAGGIFSWLFDKSVEITDSKVIKTNIQTFSASKQANCGGLLGFINNQPAIITNSYVKSIVLQISGVQKYAGLIQGRGLATVFTASRVYTDGTNYINGVLIINCANVINQSQNGC</sequence>
<reference evidence="2 3" key="2">
    <citation type="submission" date="2024-07" db="EMBL/GenBank/DDBJ databases">
        <authorList>
            <person name="Akdeniz Z."/>
        </authorList>
    </citation>
    <scope>NUCLEOTIDE SEQUENCE [LARGE SCALE GENOMIC DNA]</scope>
</reference>
<dbReference type="Gene3D" id="2.160.20.110">
    <property type="match status" value="1"/>
</dbReference>
<evidence type="ECO:0000313" key="2">
    <source>
        <dbReference type="EMBL" id="CAL6041566.1"/>
    </source>
</evidence>
<dbReference type="Proteomes" id="UP001642409">
    <property type="component" value="Unassembled WGS sequence"/>
</dbReference>
<comment type="caution">
    <text evidence="1">The sequence shown here is derived from an EMBL/GenBank/DDBJ whole genome shotgun (WGS) entry which is preliminary data.</text>
</comment>
<dbReference type="EMBL" id="CAXDID020000151">
    <property type="protein sequence ID" value="CAL6041566.1"/>
    <property type="molecule type" value="Genomic_DNA"/>
</dbReference>
<dbReference type="AlphaFoldDB" id="A0AA86U0C5"/>
<evidence type="ECO:0000313" key="3">
    <source>
        <dbReference type="Proteomes" id="UP001642409"/>
    </source>
</evidence>
<organism evidence="1">
    <name type="scientific">Hexamita inflata</name>
    <dbReference type="NCBI Taxonomy" id="28002"/>
    <lineage>
        <taxon>Eukaryota</taxon>
        <taxon>Metamonada</taxon>
        <taxon>Diplomonadida</taxon>
        <taxon>Hexamitidae</taxon>
        <taxon>Hexamitinae</taxon>
        <taxon>Hexamita</taxon>
    </lineage>
</organism>